<dbReference type="OrthoDB" id="2670565at2759"/>
<dbReference type="EMBL" id="KN880533">
    <property type="protein sequence ID" value="KIY67166.1"/>
    <property type="molecule type" value="Genomic_DNA"/>
</dbReference>
<proteinExistence type="predicted"/>
<evidence type="ECO:0000256" key="1">
    <source>
        <dbReference type="SAM" id="MobiDB-lite"/>
    </source>
</evidence>
<feature type="region of interest" description="Disordered" evidence="1">
    <location>
        <begin position="174"/>
        <end position="194"/>
    </location>
</feature>
<evidence type="ECO:0000313" key="3">
    <source>
        <dbReference type="Proteomes" id="UP000054007"/>
    </source>
</evidence>
<dbReference type="AlphaFoldDB" id="A0A0D7BCB9"/>
<name>A0A0D7BCB9_9AGAR</name>
<sequence>MQASSSLFDTGSDQSTRPLRDSEMRTTRGPDTHILQEFTDGVTLDLGLSACTDAITLEMSGVSFLYKLSSLSADSREIVEVLKLTASERKNWMMVGAYYRRVGNSRAAIHVVSTMVNELAKIRAPASRVKPAYLFLSSCEMDLSHSEIDLDISTKHRQNAVRLLQRAYGTYDGSAPKPPAAVKPKNVQPRIPPISNPKILEREIDCLRNRLSEQSLSMSDLRAQKRKLSDELDNERRIRRRQEEELDELRKEFKRFSR</sequence>
<feature type="compositionally biased region" description="Basic and acidic residues" evidence="1">
    <location>
        <begin position="227"/>
        <end position="236"/>
    </location>
</feature>
<feature type="compositionally biased region" description="Polar residues" evidence="1">
    <location>
        <begin position="1"/>
        <end position="17"/>
    </location>
</feature>
<organism evidence="2 3">
    <name type="scientific">Cylindrobasidium torrendii FP15055 ss-10</name>
    <dbReference type="NCBI Taxonomy" id="1314674"/>
    <lineage>
        <taxon>Eukaryota</taxon>
        <taxon>Fungi</taxon>
        <taxon>Dikarya</taxon>
        <taxon>Basidiomycota</taxon>
        <taxon>Agaricomycotina</taxon>
        <taxon>Agaricomycetes</taxon>
        <taxon>Agaricomycetidae</taxon>
        <taxon>Agaricales</taxon>
        <taxon>Marasmiineae</taxon>
        <taxon>Physalacriaceae</taxon>
        <taxon>Cylindrobasidium</taxon>
    </lineage>
</organism>
<feature type="region of interest" description="Disordered" evidence="1">
    <location>
        <begin position="1"/>
        <end position="31"/>
    </location>
</feature>
<evidence type="ECO:0000313" key="2">
    <source>
        <dbReference type="EMBL" id="KIY67166.1"/>
    </source>
</evidence>
<dbReference type="Proteomes" id="UP000054007">
    <property type="component" value="Unassembled WGS sequence"/>
</dbReference>
<feature type="compositionally biased region" description="Basic and acidic residues" evidence="1">
    <location>
        <begin position="18"/>
        <end position="31"/>
    </location>
</feature>
<keyword evidence="3" id="KW-1185">Reference proteome</keyword>
<reference evidence="2 3" key="1">
    <citation type="journal article" date="2015" name="Fungal Genet. Biol.">
        <title>Evolution of novel wood decay mechanisms in Agaricales revealed by the genome sequences of Fistulina hepatica and Cylindrobasidium torrendii.</title>
        <authorList>
            <person name="Floudas D."/>
            <person name="Held B.W."/>
            <person name="Riley R."/>
            <person name="Nagy L.G."/>
            <person name="Koehler G."/>
            <person name="Ransdell A.S."/>
            <person name="Younus H."/>
            <person name="Chow J."/>
            <person name="Chiniquy J."/>
            <person name="Lipzen A."/>
            <person name="Tritt A."/>
            <person name="Sun H."/>
            <person name="Haridas S."/>
            <person name="LaButti K."/>
            <person name="Ohm R.A."/>
            <person name="Kues U."/>
            <person name="Blanchette R.A."/>
            <person name="Grigoriev I.V."/>
            <person name="Minto R.E."/>
            <person name="Hibbett D.S."/>
        </authorList>
    </citation>
    <scope>NUCLEOTIDE SEQUENCE [LARGE SCALE GENOMIC DNA]</scope>
    <source>
        <strain evidence="2 3">FP15055 ss-10</strain>
    </source>
</reference>
<protein>
    <submittedName>
        <fullName evidence="2">Uncharacterized protein</fullName>
    </submittedName>
</protein>
<feature type="region of interest" description="Disordered" evidence="1">
    <location>
        <begin position="218"/>
        <end position="237"/>
    </location>
</feature>
<gene>
    <name evidence="2" type="ORF">CYLTODRAFT_422782</name>
</gene>
<accession>A0A0D7BCB9</accession>